<name>A0A3P2A799_9NEIS</name>
<feature type="compositionally biased region" description="Pro residues" evidence="1">
    <location>
        <begin position="65"/>
        <end position="77"/>
    </location>
</feature>
<accession>A0A3P2A799</accession>
<evidence type="ECO:0000256" key="1">
    <source>
        <dbReference type="SAM" id="MobiDB-lite"/>
    </source>
</evidence>
<sequence length="354" mass="38654">MGLYDVLRQTMPHFAAAFLYHKFNKRYLKMTQTTRTAAMMLTALLTISACGGGGSSDHRPNPHSSAPPPPQTAPHNPPQTNGTDNKAQQPPVSSAENPSVPPAANPTPNNDRDTFNRLALYGSRGGLTATDTLKLVLPENGQSLQLALLKTDDQFVGQPFIQTLRDADKKLVGYIAHANVNQVTTNDYGEKQTKLNSYYLQHADSSQAARPNTQGDVRYNGTMHFRYTDSGNLLENQTATVDATYHGSDKTLSMELISDRYAANRWYLYDQIPRRNQNGKVRSERVPVGENGSVSGYLFYDENGTKENTVYNGTFNGGFYGKNGSVLTGVAVNESGHGDKWEGVIGATAESAPK</sequence>
<keyword evidence="4" id="KW-1185">Reference proteome</keyword>
<gene>
    <name evidence="3" type="ORF">EII21_02405</name>
</gene>
<dbReference type="AlphaFoldDB" id="A0A3P2A799"/>
<reference evidence="3 4" key="1">
    <citation type="submission" date="2018-11" db="EMBL/GenBank/DDBJ databases">
        <title>Genomes From Bacteria Associated with the Canine Oral Cavity: a Test Case for Automated Genome-Based Taxonomic Assignment.</title>
        <authorList>
            <person name="Coil D.A."/>
            <person name="Jospin G."/>
            <person name="Darling A.E."/>
            <person name="Wallis C."/>
            <person name="Davis I.J."/>
            <person name="Harris S."/>
            <person name="Eisen J.A."/>
            <person name="Holcombe L.J."/>
            <person name="O'Flynn C."/>
        </authorList>
    </citation>
    <scope>NUCLEOTIDE SEQUENCE [LARGE SCALE GENOMIC DNA]</scope>
    <source>
        <strain evidence="3 4">COT-280</strain>
    </source>
</reference>
<dbReference type="Pfam" id="PF01298">
    <property type="entry name" value="TbpB_B_D"/>
    <property type="match status" value="1"/>
</dbReference>
<dbReference type="Gene3D" id="2.40.160.90">
    <property type="match status" value="1"/>
</dbReference>
<dbReference type="STRING" id="1121352.GCA_000620925_00214"/>
<protein>
    <recommendedName>
        <fullName evidence="2">Transferrin-binding protein B C-lobe/N-lobe beta-barrel domain-containing protein</fullName>
    </recommendedName>
</protein>
<dbReference type="InterPro" id="IPR001677">
    <property type="entry name" value="TbpB_B_D"/>
</dbReference>
<dbReference type="EMBL" id="RQYC01000002">
    <property type="protein sequence ID" value="RRD91261.1"/>
    <property type="molecule type" value="Genomic_DNA"/>
</dbReference>
<organism evidence="3 4">
    <name type="scientific">Conchiformibius steedae</name>
    <dbReference type="NCBI Taxonomy" id="153493"/>
    <lineage>
        <taxon>Bacteria</taxon>
        <taxon>Pseudomonadati</taxon>
        <taxon>Pseudomonadota</taxon>
        <taxon>Betaproteobacteria</taxon>
        <taxon>Neisseriales</taxon>
        <taxon>Neisseriaceae</taxon>
        <taxon>Conchiformibius</taxon>
    </lineage>
</organism>
<dbReference type="Proteomes" id="UP000269923">
    <property type="component" value="Unassembled WGS sequence"/>
</dbReference>
<feature type="domain" description="Transferrin-binding protein B C-lobe/N-lobe beta-barrel" evidence="2">
    <location>
        <begin position="213"/>
        <end position="348"/>
    </location>
</feature>
<comment type="caution">
    <text evidence="3">The sequence shown here is derived from an EMBL/GenBank/DDBJ whole genome shotgun (WGS) entry which is preliminary data.</text>
</comment>
<evidence type="ECO:0000313" key="3">
    <source>
        <dbReference type="EMBL" id="RRD91261.1"/>
    </source>
</evidence>
<feature type="compositionally biased region" description="Polar residues" evidence="1">
    <location>
        <begin position="81"/>
        <end position="97"/>
    </location>
</feature>
<proteinExistence type="predicted"/>
<dbReference type="OrthoDB" id="8603479at2"/>
<evidence type="ECO:0000259" key="2">
    <source>
        <dbReference type="Pfam" id="PF01298"/>
    </source>
</evidence>
<feature type="region of interest" description="Disordered" evidence="1">
    <location>
        <begin position="52"/>
        <end position="116"/>
    </location>
</feature>
<evidence type="ECO:0000313" key="4">
    <source>
        <dbReference type="Proteomes" id="UP000269923"/>
    </source>
</evidence>